<proteinExistence type="predicted"/>
<dbReference type="CDD" id="cd06154">
    <property type="entry name" value="YjgF_YER057c_UK114_like_6"/>
    <property type="match status" value="1"/>
</dbReference>
<dbReference type="RefSeq" id="WP_104980947.1">
    <property type="nucleotide sequence ID" value="NZ_CP012673.1"/>
</dbReference>
<evidence type="ECO:0000313" key="3">
    <source>
        <dbReference type="Proteomes" id="UP000238348"/>
    </source>
</evidence>
<dbReference type="AlphaFoldDB" id="A0A2L0ES12"/>
<dbReference type="SUPFAM" id="SSF55298">
    <property type="entry name" value="YjgF-like"/>
    <property type="match status" value="1"/>
</dbReference>
<sequence>MFERTFSGAPWETRAGYCRAVRAGSHIYVSGTVPVTPEGGVHAPGDGEAQAARCLEIIEAALRKLGADRRAIVRTRMFVTAIDRWEEFGRAHQAFFRDHPPATTMVEVARLIDPAMLIEIEAEAVAPPVEAEARAAGAAEAPAGATQATPGAAPRAAGC</sequence>
<accession>A0A2L0ES12</accession>
<evidence type="ECO:0000313" key="2">
    <source>
        <dbReference type="EMBL" id="AUX42079.1"/>
    </source>
</evidence>
<dbReference type="InterPro" id="IPR035959">
    <property type="entry name" value="RutC-like_sf"/>
</dbReference>
<reference evidence="2 3" key="1">
    <citation type="submission" date="2015-09" db="EMBL/GenBank/DDBJ databases">
        <title>Sorangium comparison.</title>
        <authorList>
            <person name="Zaburannyi N."/>
            <person name="Bunk B."/>
            <person name="Overmann J."/>
            <person name="Mueller R."/>
        </authorList>
    </citation>
    <scope>NUCLEOTIDE SEQUENCE [LARGE SCALE GENOMIC DNA]</scope>
    <source>
        <strain evidence="2 3">So ce26</strain>
    </source>
</reference>
<dbReference type="Gene3D" id="3.30.1330.40">
    <property type="entry name" value="RutC-like"/>
    <property type="match status" value="1"/>
</dbReference>
<evidence type="ECO:0000256" key="1">
    <source>
        <dbReference type="SAM" id="MobiDB-lite"/>
    </source>
</evidence>
<dbReference type="PANTHER" id="PTHR43857">
    <property type="entry name" value="BLR7761 PROTEIN"/>
    <property type="match status" value="1"/>
</dbReference>
<dbReference type="Pfam" id="PF01042">
    <property type="entry name" value="Ribonuc_L-PSP"/>
    <property type="match status" value="1"/>
</dbReference>
<gene>
    <name evidence="2" type="ORF">SOCE26_035060</name>
</gene>
<dbReference type="InterPro" id="IPR006175">
    <property type="entry name" value="YjgF/YER057c/UK114"/>
</dbReference>
<dbReference type="EMBL" id="CP012673">
    <property type="protein sequence ID" value="AUX42079.1"/>
    <property type="molecule type" value="Genomic_DNA"/>
</dbReference>
<dbReference type="Proteomes" id="UP000238348">
    <property type="component" value="Chromosome"/>
</dbReference>
<feature type="region of interest" description="Disordered" evidence="1">
    <location>
        <begin position="137"/>
        <end position="159"/>
    </location>
</feature>
<dbReference type="OrthoDB" id="9808943at2"/>
<organism evidence="2 3">
    <name type="scientific">Sorangium cellulosum</name>
    <name type="common">Polyangium cellulosum</name>
    <dbReference type="NCBI Taxonomy" id="56"/>
    <lineage>
        <taxon>Bacteria</taxon>
        <taxon>Pseudomonadati</taxon>
        <taxon>Myxococcota</taxon>
        <taxon>Polyangia</taxon>
        <taxon>Polyangiales</taxon>
        <taxon>Polyangiaceae</taxon>
        <taxon>Sorangium</taxon>
    </lineage>
</organism>
<protein>
    <submittedName>
        <fullName evidence="2">Uncharacterized protein</fullName>
    </submittedName>
</protein>
<dbReference type="PANTHER" id="PTHR43857:SF1">
    <property type="entry name" value="YJGH FAMILY PROTEIN"/>
    <property type="match status" value="1"/>
</dbReference>
<name>A0A2L0ES12_SORCE</name>